<dbReference type="Pfam" id="PF00082">
    <property type="entry name" value="Peptidase_S8"/>
    <property type="match status" value="1"/>
</dbReference>
<keyword evidence="2 5" id="KW-0645">Protease</keyword>
<feature type="active site" description="Charge relay system" evidence="5">
    <location>
        <position position="334"/>
    </location>
</feature>
<evidence type="ECO:0000256" key="5">
    <source>
        <dbReference type="PROSITE-ProRule" id="PRU01240"/>
    </source>
</evidence>
<dbReference type="InterPro" id="IPR000209">
    <property type="entry name" value="Peptidase_S8/S53_dom"/>
</dbReference>
<name>C6K2H8_BIOOC</name>
<evidence type="ECO:0000256" key="7">
    <source>
        <dbReference type="SAM" id="SignalP"/>
    </source>
</evidence>
<evidence type="ECO:0000259" key="8">
    <source>
        <dbReference type="Pfam" id="PF00082"/>
    </source>
</evidence>
<keyword evidence="7" id="KW-0732">Signal</keyword>
<organism evidence="9">
    <name type="scientific">Bionectria ochroleuca</name>
    <name type="common">Gliocladium roseum</name>
    <dbReference type="NCBI Taxonomy" id="29856"/>
    <lineage>
        <taxon>Eukaryota</taxon>
        <taxon>Fungi</taxon>
        <taxon>Dikarya</taxon>
        <taxon>Ascomycota</taxon>
        <taxon>Pezizomycotina</taxon>
        <taxon>Sordariomycetes</taxon>
        <taxon>Hypocreomycetidae</taxon>
        <taxon>Hypocreales</taxon>
        <taxon>Bionectriaceae</taxon>
        <taxon>Clonostachys</taxon>
    </lineage>
</organism>
<dbReference type="InterPro" id="IPR023828">
    <property type="entry name" value="Peptidase_S8_Ser-AS"/>
</dbReference>
<dbReference type="FunFam" id="3.40.50.200:FF:000014">
    <property type="entry name" value="Proteinase K"/>
    <property type="match status" value="1"/>
</dbReference>
<dbReference type="InterPro" id="IPR050131">
    <property type="entry name" value="Peptidase_S8_subtilisin-like"/>
</dbReference>
<dbReference type="PROSITE" id="PS51892">
    <property type="entry name" value="SUBTILASE"/>
    <property type="match status" value="1"/>
</dbReference>
<dbReference type="GO" id="GO:0005576">
    <property type="term" value="C:extracellular region"/>
    <property type="evidence" value="ECO:0007669"/>
    <property type="project" value="UniProtKB-ARBA"/>
</dbReference>
<evidence type="ECO:0000256" key="3">
    <source>
        <dbReference type="ARBA" id="ARBA00022801"/>
    </source>
</evidence>
<dbReference type="CDD" id="cd04077">
    <property type="entry name" value="Peptidases_S8_PCSK9_ProteinaseK_like"/>
    <property type="match status" value="1"/>
</dbReference>
<dbReference type="MEROPS" id="S08.061"/>
<dbReference type="PANTHER" id="PTHR43806:SF58">
    <property type="entry name" value="ALKALINE PROTEASE 1-RELATED"/>
    <property type="match status" value="1"/>
</dbReference>
<feature type="signal peptide" evidence="7">
    <location>
        <begin position="1"/>
        <end position="15"/>
    </location>
</feature>
<comment type="similarity">
    <text evidence="1 5 6">Belongs to the peptidase S8 family.</text>
</comment>
<dbReference type="PROSITE" id="PS00137">
    <property type="entry name" value="SUBTILASE_HIS"/>
    <property type="match status" value="1"/>
</dbReference>
<dbReference type="EMBL" id="GQ149467">
    <property type="protein sequence ID" value="ACS66684.1"/>
    <property type="molecule type" value="Genomic_DNA"/>
</dbReference>
<dbReference type="GO" id="GO:0004252">
    <property type="term" value="F:serine-type endopeptidase activity"/>
    <property type="evidence" value="ECO:0007669"/>
    <property type="project" value="UniProtKB-UniRule"/>
</dbReference>
<dbReference type="AlphaFoldDB" id="C6K2H8"/>
<dbReference type="PROSITE" id="PS00136">
    <property type="entry name" value="SUBTILASE_ASP"/>
    <property type="match status" value="1"/>
</dbReference>
<feature type="active site" description="Charge relay system" evidence="5">
    <location>
        <position position="179"/>
    </location>
</feature>
<dbReference type="InterPro" id="IPR036852">
    <property type="entry name" value="Peptidase_S8/S53_dom_sf"/>
</dbReference>
<sequence length="386" mass="39072">MRVSALLSILPLVAAAPAKREEVAPLHVPRDVEVIPGKYIVKLKEGVVSISSTISSIEAKPDFEYEGGFQGFVRIYTSLVSQTRNMQITDNSSHRLVEYVEQDAIVSISATQTGAPWGIARLSNTNTGSTTYTYDDSAGDGTCAFIIDTGIYTSHSDFGGRASFAANYVDSSSTDGNGHGTHVAGTVGGTTYGVAKKTKLYAVKVLDSSGSGTTSGVIAGMNYVTNSAGTYSCPKGVVVNMSLGGGYSASLNTAANNIVSAGYFLAVAAGNSAANAANYSPASAASACTVGATTSSDALASYSNYGSIVDILAPGSSVLSAYNNGGTATLSGTSMASPHVAGLGAYYLGLGRASASGLCSYIVSTGLTGRITSVPSGTPNVLAHLV</sequence>
<dbReference type="PRINTS" id="PR00723">
    <property type="entry name" value="SUBTILISIN"/>
</dbReference>
<evidence type="ECO:0000313" key="9">
    <source>
        <dbReference type="EMBL" id="ACS66684.1"/>
    </source>
</evidence>
<evidence type="ECO:0000256" key="2">
    <source>
        <dbReference type="ARBA" id="ARBA00022670"/>
    </source>
</evidence>
<feature type="domain" description="Peptidase S8/S53" evidence="8">
    <location>
        <begin position="145"/>
        <end position="347"/>
    </location>
</feature>
<gene>
    <name evidence="9" type="primary">PrC</name>
</gene>
<dbReference type="InterPro" id="IPR015500">
    <property type="entry name" value="Peptidase_S8_subtilisin-rel"/>
</dbReference>
<evidence type="ECO:0000256" key="1">
    <source>
        <dbReference type="ARBA" id="ARBA00011073"/>
    </source>
</evidence>
<evidence type="ECO:0000256" key="6">
    <source>
        <dbReference type="RuleBase" id="RU003355"/>
    </source>
</evidence>
<evidence type="ECO:0000256" key="4">
    <source>
        <dbReference type="ARBA" id="ARBA00022825"/>
    </source>
</evidence>
<dbReference type="InterPro" id="IPR034193">
    <property type="entry name" value="PCSK9_ProteinaseK-like"/>
</dbReference>
<feature type="active site" description="Charge relay system" evidence="5">
    <location>
        <position position="148"/>
    </location>
</feature>
<feature type="chain" id="PRO_5012113069" evidence="7">
    <location>
        <begin position="16"/>
        <end position="386"/>
    </location>
</feature>
<dbReference type="PROSITE" id="PS00138">
    <property type="entry name" value="SUBTILASE_SER"/>
    <property type="match status" value="1"/>
</dbReference>
<dbReference type="InterPro" id="IPR023827">
    <property type="entry name" value="Peptidase_S8_Asp-AS"/>
</dbReference>
<keyword evidence="4 5" id="KW-0720">Serine protease</keyword>
<dbReference type="SUPFAM" id="SSF54897">
    <property type="entry name" value="Protease propeptides/inhibitors"/>
    <property type="match status" value="1"/>
</dbReference>
<dbReference type="Gene3D" id="3.40.50.200">
    <property type="entry name" value="Peptidase S8/S53 domain"/>
    <property type="match status" value="1"/>
</dbReference>
<reference evidence="9" key="1">
    <citation type="journal article" date="2011" name="Ann. Microbiol.">
        <title>Cloning and homology modeling of a serine protease gene (PrC) from the nematophagous fungus Clonostachys rosea.</title>
        <authorList>
            <person name="Liang L.M."/>
            <person name="Yang J.K."/>
            <person name="Li J."/>
            <person name="Mo Y.Y."/>
            <person name="Li L."/>
            <person name="Zhao X.Y."/>
            <person name="Zhang K.-Q."/>
        </authorList>
    </citation>
    <scope>NUCLEOTIDE SEQUENCE</scope>
</reference>
<dbReference type="PANTHER" id="PTHR43806">
    <property type="entry name" value="PEPTIDASE S8"/>
    <property type="match status" value="1"/>
</dbReference>
<dbReference type="GO" id="GO:0006508">
    <property type="term" value="P:proteolysis"/>
    <property type="evidence" value="ECO:0007669"/>
    <property type="project" value="UniProtKB-KW"/>
</dbReference>
<protein>
    <submittedName>
        <fullName evidence="9">Cuticle-degrading serine protease</fullName>
    </submittedName>
</protein>
<dbReference type="SUPFAM" id="SSF52743">
    <property type="entry name" value="Subtilisin-like"/>
    <property type="match status" value="1"/>
</dbReference>
<proteinExistence type="inferred from homology"/>
<dbReference type="InterPro" id="IPR022398">
    <property type="entry name" value="Peptidase_S8_His-AS"/>
</dbReference>
<keyword evidence="3 5" id="KW-0378">Hydrolase</keyword>
<accession>C6K2H8</accession>